<gene>
    <name evidence="1" type="ORF">NYG90_10540</name>
</gene>
<protein>
    <submittedName>
        <fullName evidence="1">Uncharacterized protein</fullName>
    </submittedName>
</protein>
<organism evidence="1 2">
    <name type="scientific">Helicobacter zhangjianzhongii</name>
    <dbReference type="NCBI Taxonomy" id="2974574"/>
    <lineage>
        <taxon>Bacteria</taxon>
        <taxon>Pseudomonadati</taxon>
        <taxon>Campylobacterota</taxon>
        <taxon>Epsilonproteobacteria</taxon>
        <taxon>Campylobacterales</taxon>
        <taxon>Helicobacteraceae</taxon>
        <taxon>Helicobacter</taxon>
    </lineage>
</organism>
<evidence type="ECO:0000313" key="2">
    <source>
        <dbReference type="Proteomes" id="UP001173802"/>
    </source>
</evidence>
<comment type="caution">
    <text evidence="1">The sequence shown here is derived from an EMBL/GenBank/DDBJ whole genome shotgun (WGS) entry which is preliminary data.</text>
</comment>
<dbReference type="EMBL" id="JANURN010000028">
    <property type="protein sequence ID" value="MDL0083092.1"/>
    <property type="molecule type" value="Genomic_DNA"/>
</dbReference>
<name>A0ACC6FWH1_9HELI</name>
<feature type="non-terminal residue" evidence="1">
    <location>
        <position position="1"/>
    </location>
</feature>
<proteinExistence type="predicted"/>
<reference evidence="1 2" key="1">
    <citation type="journal article" date="2023" name="Microorganisms">
        <title>Isolation and Genomic Characteristics of Cat-Borne Campylobacter felis sp. nov. and Sheep-Borne Campylobacter ovis sp. nov.</title>
        <authorList>
            <person name="Wang H."/>
            <person name="Li Y."/>
            <person name="Gu Y."/>
            <person name="Zhou G."/>
            <person name="Chen X."/>
            <person name="Zhang X."/>
            <person name="Shao Z."/>
            <person name="Zhang J."/>
            <person name="Zhang M."/>
        </authorList>
    </citation>
    <scope>NUCLEOTIDE SEQUENCE [LARGE SCALE GENOMIC DNA]</scope>
    <source>
        <strain evidence="1 2">XJK30-2</strain>
    </source>
</reference>
<sequence>KVDSGVKALSTIQSPLTQKAYSVLSAKRKQGTPLGASRCFFRKRFIPTPLPLTQKESVASLETVTAFSFCNQGESLALPLLALARRRDTTARLTPALAHHEAGENRLRLAARLKRWILLPQNV</sequence>
<dbReference type="Proteomes" id="UP001173802">
    <property type="component" value="Unassembled WGS sequence"/>
</dbReference>
<evidence type="ECO:0000313" key="1">
    <source>
        <dbReference type="EMBL" id="MDL0083092.1"/>
    </source>
</evidence>
<keyword evidence="2" id="KW-1185">Reference proteome</keyword>
<accession>A0ACC6FWH1</accession>